<evidence type="ECO:0000259" key="2">
    <source>
        <dbReference type="Pfam" id="PF13460"/>
    </source>
</evidence>
<keyword evidence="4" id="KW-1185">Reference proteome</keyword>
<dbReference type="RefSeq" id="WP_310928107.1">
    <property type="nucleotide sequence ID" value="NZ_JAMQOQ010000002.1"/>
</dbReference>
<name>A0ABU2G0E7_9EURY</name>
<feature type="domain" description="NAD(P)-binding" evidence="2">
    <location>
        <begin position="12"/>
        <end position="206"/>
    </location>
</feature>
<dbReference type="InterPro" id="IPR016040">
    <property type="entry name" value="NAD(P)-bd_dom"/>
</dbReference>
<evidence type="ECO:0000313" key="4">
    <source>
        <dbReference type="Proteomes" id="UP001254813"/>
    </source>
</evidence>
<dbReference type="PANTHER" id="PTHR15020:SF50">
    <property type="entry name" value="UPF0659 PROTEIN YMR090W"/>
    <property type="match status" value="1"/>
</dbReference>
<feature type="compositionally biased region" description="Basic and acidic residues" evidence="1">
    <location>
        <begin position="231"/>
        <end position="245"/>
    </location>
</feature>
<dbReference type="Proteomes" id="UP001254813">
    <property type="component" value="Unassembled WGS sequence"/>
</dbReference>
<organism evidence="3 4">
    <name type="scientific">Halogeometricum luteum</name>
    <dbReference type="NCBI Taxonomy" id="2950537"/>
    <lineage>
        <taxon>Archaea</taxon>
        <taxon>Methanobacteriati</taxon>
        <taxon>Methanobacteriota</taxon>
        <taxon>Stenosarchaea group</taxon>
        <taxon>Halobacteria</taxon>
        <taxon>Halobacteriales</taxon>
        <taxon>Haloferacaceae</taxon>
        <taxon>Halogeometricum</taxon>
    </lineage>
</organism>
<dbReference type="SUPFAM" id="SSF51735">
    <property type="entry name" value="NAD(P)-binding Rossmann-fold domains"/>
    <property type="match status" value="1"/>
</dbReference>
<dbReference type="InterPro" id="IPR036291">
    <property type="entry name" value="NAD(P)-bd_dom_sf"/>
</dbReference>
<dbReference type="Pfam" id="PF13460">
    <property type="entry name" value="NAD_binding_10"/>
    <property type="match status" value="1"/>
</dbReference>
<protein>
    <submittedName>
        <fullName evidence="3">SDR family oxidoreductase</fullName>
    </submittedName>
</protein>
<dbReference type="Gene3D" id="3.40.50.720">
    <property type="entry name" value="NAD(P)-binding Rossmann-like Domain"/>
    <property type="match status" value="1"/>
</dbReference>
<gene>
    <name evidence="3" type="ORF">NDI79_08795</name>
</gene>
<sequence length="262" mass="26817">MSFSRGRVLVAGATGGTGRRVLDTLRSLDAHVTVRALTRSADEESALRGRGADEVVVGDALSAEDAARAVEGCDAVVCALGTSLGLGSLTGDHADGRGVENLVDAARDAGVERFVLVSSIGVGDSKPGMQLGLRLLLRGLGVLPAKARAEAHLRSSGLAYTILRPGGLTNAEATGDVVVGEGGDTVSGSVPRADVAGLCVASLFTPAAENRTFEVVSRRGLRGNPEGVVEVDWRMRPSDSERRSASGDAPEDAAVEESESAD</sequence>
<feature type="compositionally biased region" description="Acidic residues" evidence="1">
    <location>
        <begin position="249"/>
        <end position="262"/>
    </location>
</feature>
<reference evidence="3 4" key="1">
    <citation type="submission" date="2022-06" db="EMBL/GenBank/DDBJ databases">
        <title>Halogeometricum sp. a new haloarchaeum isolate from saline soil.</title>
        <authorList>
            <person name="Strakova D."/>
            <person name="Galisteo C."/>
            <person name="Sanchez-Porro C."/>
            <person name="Ventosa A."/>
        </authorList>
    </citation>
    <scope>NUCLEOTIDE SEQUENCE [LARGE SCALE GENOMIC DNA]</scope>
    <source>
        <strain evidence="4">S3BR25-2</strain>
    </source>
</reference>
<proteinExistence type="predicted"/>
<evidence type="ECO:0000256" key="1">
    <source>
        <dbReference type="SAM" id="MobiDB-lite"/>
    </source>
</evidence>
<comment type="caution">
    <text evidence="3">The sequence shown here is derived from an EMBL/GenBank/DDBJ whole genome shotgun (WGS) entry which is preliminary data.</text>
</comment>
<accession>A0ABU2G0E7</accession>
<dbReference type="PANTHER" id="PTHR15020">
    <property type="entry name" value="FLAVIN REDUCTASE-RELATED"/>
    <property type="match status" value="1"/>
</dbReference>
<feature type="region of interest" description="Disordered" evidence="1">
    <location>
        <begin position="230"/>
        <end position="262"/>
    </location>
</feature>
<dbReference type="EMBL" id="JAMQOQ010000002">
    <property type="protein sequence ID" value="MDS0294267.1"/>
    <property type="molecule type" value="Genomic_DNA"/>
</dbReference>
<dbReference type="CDD" id="cd05243">
    <property type="entry name" value="SDR_a5"/>
    <property type="match status" value="1"/>
</dbReference>
<evidence type="ECO:0000313" key="3">
    <source>
        <dbReference type="EMBL" id="MDS0294267.1"/>
    </source>
</evidence>